<dbReference type="EMBL" id="OX451741">
    <property type="protein sequence ID" value="CAI8619764.1"/>
    <property type="molecule type" value="Genomic_DNA"/>
</dbReference>
<name>A0AAV1BE96_VICFA</name>
<evidence type="ECO:0008006" key="3">
    <source>
        <dbReference type="Google" id="ProtNLM"/>
    </source>
</evidence>
<proteinExistence type="predicted"/>
<evidence type="ECO:0000313" key="1">
    <source>
        <dbReference type="EMBL" id="CAI8619764.1"/>
    </source>
</evidence>
<evidence type="ECO:0000313" key="2">
    <source>
        <dbReference type="Proteomes" id="UP001157006"/>
    </source>
</evidence>
<dbReference type="AlphaFoldDB" id="A0AAV1BE96"/>
<sequence length="141" mass="16237">MATKKRTTHNIKLPFSSSFTLDFSTLLCFFSFLNNNNKLLLHLTQTHTDLWIQTTTTTRLKKRREKRNLVVGRGRLEIDSGWAFAKGATRIGRSWLLRGGLLGGRRRSRIGAVDSARWCGYGLPKVLPVLQNLYSWWVSVW</sequence>
<gene>
    <name evidence="1" type="ORF">VFH_VI187120</name>
</gene>
<reference evidence="1 2" key="1">
    <citation type="submission" date="2023-01" db="EMBL/GenBank/DDBJ databases">
        <authorList>
            <person name="Kreplak J."/>
        </authorList>
    </citation>
    <scope>NUCLEOTIDE SEQUENCE [LARGE SCALE GENOMIC DNA]</scope>
</reference>
<organism evidence="1 2">
    <name type="scientific">Vicia faba</name>
    <name type="common">Broad bean</name>
    <name type="synonym">Faba vulgaris</name>
    <dbReference type="NCBI Taxonomy" id="3906"/>
    <lineage>
        <taxon>Eukaryota</taxon>
        <taxon>Viridiplantae</taxon>
        <taxon>Streptophyta</taxon>
        <taxon>Embryophyta</taxon>
        <taxon>Tracheophyta</taxon>
        <taxon>Spermatophyta</taxon>
        <taxon>Magnoliopsida</taxon>
        <taxon>eudicotyledons</taxon>
        <taxon>Gunneridae</taxon>
        <taxon>Pentapetalae</taxon>
        <taxon>rosids</taxon>
        <taxon>fabids</taxon>
        <taxon>Fabales</taxon>
        <taxon>Fabaceae</taxon>
        <taxon>Papilionoideae</taxon>
        <taxon>50 kb inversion clade</taxon>
        <taxon>NPAAA clade</taxon>
        <taxon>Hologalegina</taxon>
        <taxon>IRL clade</taxon>
        <taxon>Fabeae</taxon>
        <taxon>Vicia</taxon>
    </lineage>
</organism>
<accession>A0AAV1BE96</accession>
<dbReference type="Proteomes" id="UP001157006">
    <property type="component" value="Chromosome 6"/>
</dbReference>
<keyword evidence="2" id="KW-1185">Reference proteome</keyword>
<protein>
    <recommendedName>
        <fullName evidence="3">Transmembrane protein</fullName>
    </recommendedName>
</protein>